<dbReference type="AlphaFoldDB" id="A0A6A5SQX6"/>
<proteinExistence type="predicted"/>
<dbReference type="InterPro" id="IPR036869">
    <property type="entry name" value="J_dom_sf"/>
</dbReference>
<dbReference type="SUPFAM" id="SSF46565">
    <property type="entry name" value="Chaperone J-domain"/>
    <property type="match status" value="1"/>
</dbReference>
<dbReference type="Proteomes" id="UP000800038">
    <property type="component" value="Unassembled WGS sequence"/>
</dbReference>
<dbReference type="PROSITE" id="PS00636">
    <property type="entry name" value="DNAJ_1"/>
    <property type="match status" value="1"/>
</dbReference>
<keyword evidence="3" id="KW-1185">Reference proteome</keyword>
<organism evidence="2 3">
    <name type="scientific">Clathrospora elynae</name>
    <dbReference type="NCBI Taxonomy" id="706981"/>
    <lineage>
        <taxon>Eukaryota</taxon>
        <taxon>Fungi</taxon>
        <taxon>Dikarya</taxon>
        <taxon>Ascomycota</taxon>
        <taxon>Pezizomycotina</taxon>
        <taxon>Dothideomycetes</taxon>
        <taxon>Pleosporomycetidae</taxon>
        <taxon>Pleosporales</taxon>
        <taxon>Diademaceae</taxon>
        <taxon>Clathrospora</taxon>
    </lineage>
</organism>
<dbReference type="EMBL" id="ML976039">
    <property type="protein sequence ID" value="KAF1942102.1"/>
    <property type="molecule type" value="Genomic_DNA"/>
</dbReference>
<name>A0A6A5SQX6_9PLEO</name>
<dbReference type="PRINTS" id="PR00625">
    <property type="entry name" value="JDOMAIN"/>
</dbReference>
<dbReference type="InterPro" id="IPR001623">
    <property type="entry name" value="DnaJ_domain"/>
</dbReference>
<sequence>MQTQSFYETLGLAPNAPPEVIRAAYKTLALIYHPDRTLELTASNRASHAAVFRNVREAFDVLSNVSTKAAYDAELIRYDGDVDEEFSIFYRRTPYHATLKRKMTMKLTTPKEKEAITARARQQLEYLREQRAKRDDEEAHLGSLELKHIVHIWLSLAEENGSDPAIKGYCTIRAHEYGQKVAERERQHDEWLAKISKSRHTPVTPKTKEYRSLTSNAPEKIAAVAKGYSSCDATYTHTPSSRINLRYQERKRIEEKQTEAAAKRAQARIAENFQREAAKQAIIDQKAAEVRVEKDKQRQKVQEHARLNYERISRARAKVHAAP</sequence>
<reference evidence="2" key="1">
    <citation type="journal article" date="2020" name="Stud. Mycol.">
        <title>101 Dothideomycetes genomes: a test case for predicting lifestyles and emergence of pathogens.</title>
        <authorList>
            <person name="Haridas S."/>
            <person name="Albert R."/>
            <person name="Binder M."/>
            <person name="Bloem J."/>
            <person name="Labutti K."/>
            <person name="Salamov A."/>
            <person name="Andreopoulos B."/>
            <person name="Baker S."/>
            <person name="Barry K."/>
            <person name="Bills G."/>
            <person name="Bluhm B."/>
            <person name="Cannon C."/>
            <person name="Castanera R."/>
            <person name="Culley D."/>
            <person name="Daum C."/>
            <person name="Ezra D."/>
            <person name="Gonzalez J."/>
            <person name="Henrissat B."/>
            <person name="Kuo A."/>
            <person name="Liang C."/>
            <person name="Lipzen A."/>
            <person name="Lutzoni F."/>
            <person name="Magnuson J."/>
            <person name="Mondo S."/>
            <person name="Nolan M."/>
            <person name="Ohm R."/>
            <person name="Pangilinan J."/>
            <person name="Park H.-J."/>
            <person name="Ramirez L."/>
            <person name="Alfaro M."/>
            <person name="Sun H."/>
            <person name="Tritt A."/>
            <person name="Yoshinaga Y."/>
            <person name="Zwiers L.-H."/>
            <person name="Turgeon B."/>
            <person name="Goodwin S."/>
            <person name="Spatafora J."/>
            <person name="Crous P."/>
            <person name="Grigoriev I."/>
        </authorList>
    </citation>
    <scope>NUCLEOTIDE SEQUENCE</scope>
    <source>
        <strain evidence="2">CBS 161.51</strain>
    </source>
</reference>
<protein>
    <submittedName>
        <fullName evidence="2">DnaJ-domain-containing protein</fullName>
    </submittedName>
</protein>
<dbReference type="PANTHER" id="PTHR44743:SF10">
    <property type="entry name" value="J DOMAIN-CONTAINING PROTEIN"/>
    <property type="match status" value="1"/>
</dbReference>
<evidence type="ECO:0000313" key="2">
    <source>
        <dbReference type="EMBL" id="KAF1942102.1"/>
    </source>
</evidence>
<feature type="domain" description="J" evidence="1">
    <location>
        <begin position="5"/>
        <end position="75"/>
    </location>
</feature>
<dbReference type="PANTHER" id="PTHR44743">
    <property type="entry name" value="PUTATIVE, EXPRESSED-RELATED"/>
    <property type="match status" value="1"/>
</dbReference>
<dbReference type="SMART" id="SM00271">
    <property type="entry name" value="DnaJ"/>
    <property type="match status" value="1"/>
</dbReference>
<evidence type="ECO:0000259" key="1">
    <source>
        <dbReference type="PROSITE" id="PS50076"/>
    </source>
</evidence>
<dbReference type="OrthoDB" id="442087at2759"/>
<gene>
    <name evidence="2" type="ORF">EJ02DRAFT_503081</name>
</gene>
<dbReference type="CDD" id="cd06257">
    <property type="entry name" value="DnaJ"/>
    <property type="match status" value="1"/>
</dbReference>
<accession>A0A6A5SQX6</accession>
<dbReference type="PROSITE" id="PS50076">
    <property type="entry name" value="DNAJ_2"/>
    <property type="match status" value="1"/>
</dbReference>
<dbReference type="Pfam" id="PF00226">
    <property type="entry name" value="DnaJ"/>
    <property type="match status" value="1"/>
</dbReference>
<dbReference type="Gene3D" id="1.10.287.110">
    <property type="entry name" value="DnaJ domain"/>
    <property type="match status" value="1"/>
</dbReference>
<evidence type="ECO:0000313" key="3">
    <source>
        <dbReference type="Proteomes" id="UP000800038"/>
    </source>
</evidence>
<dbReference type="InterPro" id="IPR018253">
    <property type="entry name" value="DnaJ_domain_CS"/>
</dbReference>